<name>A0A0V0SMU0_9BILA</name>
<accession>A0A0V0SMU0</accession>
<protein>
    <submittedName>
        <fullName evidence="1">Uncharacterized protein</fullName>
    </submittedName>
</protein>
<reference evidence="1 2" key="1">
    <citation type="submission" date="2015-01" db="EMBL/GenBank/DDBJ databases">
        <title>Evolution of Trichinella species and genotypes.</title>
        <authorList>
            <person name="Korhonen P.K."/>
            <person name="Edoardo P."/>
            <person name="Giuseppe L.R."/>
            <person name="Gasser R.B."/>
        </authorList>
    </citation>
    <scope>NUCLEOTIDE SEQUENCE [LARGE SCALE GENOMIC DNA]</scope>
    <source>
        <strain evidence="1">ISS37</strain>
    </source>
</reference>
<sequence>MELWHVPFSEHWAVLDKNARHLHCFPRSACSRTLHFLHIFLVFRLHTLQRPCGPVPRIWFTPSKRMSGNCDIEPDAALGVAARSDCSKLRTTCRRNSRWLSGLSSTKQCNRQAATVATFTALINKGQYHFLLLIVGRYAAASLSRRSTPPIPVLYDLTMFGSCTSMRWPFTLRCVLRSGLCVMKLLAILTMELSCHFAIYTFPSLR</sequence>
<dbReference type="OrthoDB" id="5920811at2759"/>
<dbReference type="Proteomes" id="UP000054630">
    <property type="component" value="Unassembled WGS sequence"/>
</dbReference>
<gene>
    <name evidence="1" type="ORF">T07_7474</name>
</gene>
<dbReference type="EMBL" id="JYDL01000001">
    <property type="protein sequence ID" value="KRX28287.1"/>
    <property type="molecule type" value="Genomic_DNA"/>
</dbReference>
<evidence type="ECO:0000313" key="1">
    <source>
        <dbReference type="EMBL" id="KRX28287.1"/>
    </source>
</evidence>
<organism evidence="1 2">
    <name type="scientific">Trichinella nelsoni</name>
    <dbReference type="NCBI Taxonomy" id="6336"/>
    <lineage>
        <taxon>Eukaryota</taxon>
        <taxon>Metazoa</taxon>
        <taxon>Ecdysozoa</taxon>
        <taxon>Nematoda</taxon>
        <taxon>Enoplea</taxon>
        <taxon>Dorylaimia</taxon>
        <taxon>Trichinellida</taxon>
        <taxon>Trichinellidae</taxon>
        <taxon>Trichinella</taxon>
    </lineage>
</organism>
<dbReference type="AlphaFoldDB" id="A0A0V0SMU0"/>
<proteinExistence type="predicted"/>
<comment type="caution">
    <text evidence="1">The sequence shown here is derived from an EMBL/GenBank/DDBJ whole genome shotgun (WGS) entry which is preliminary data.</text>
</comment>
<evidence type="ECO:0000313" key="2">
    <source>
        <dbReference type="Proteomes" id="UP000054630"/>
    </source>
</evidence>
<keyword evidence="2" id="KW-1185">Reference proteome</keyword>